<dbReference type="eggNOG" id="ENOG502ZJP2">
    <property type="taxonomic scope" value="Bacteria"/>
</dbReference>
<reference evidence="2" key="1">
    <citation type="submission" date="2009-09" db="EMBL/GenBank/DDBJ databases">
        <title>The complete genome of Kribbella flavida DSM 17836.</title>
        <authorList>
            <consortium name="US DOE Joint Genome Institute (JGI-PGF)"/>
            <person name="Lucas S."/>
            <person name="Copeland A."/>
            <person name="Lapidus A."/>
            <person name="Glavina del Rio T."/>
            <person name="Dalin E."/>
            <person name="Tice H."/>
            <person name="Bruce D."/>
            <person name="Goodwin L."/>
            <person name="Pitluck S."/>
            <person name="Kyrpides N."/>
            <person name="Mavromatis K."/>
            <person name="Ivanova N."/>
            <person name="Saunders E."/>
            <person name="Brettin T."/>
            <person name="Detter J.C."/>
            <person name="Han C."/>
            <person name="Larimer F."/>
            <person name="Land M."/>
            <person name="Hauser L."/>
            <person name="Markowitz V."/>
            <person name="Cheng J.-F."/>
            <person name="Hugenholtz P."/>
            <person name="Woyke T."/>
            <person name="Wu D."/>
            <person name="Pukall R."/>
            <person name="Klenk H.-P."/>
            <person name="Eisen J.A."/>
        </authorList>
    </citation>
    <scope>NUCLEOTIDE SEQUENCE [LARGE SCALE GENOMIC DNA]</scope>
    <source>
        <strain evidence="2">DSM 17836 / JCM 10339 / NBRC 14399</strain>
    </source>
</reference>
<evidence type="ECO:0000313" key="2">
    <source>
        <dbReference type="Proteomes" id="UP000007967"/>
    </source>
</evidence>
<dbReference type="STRING" id="479435.Kfla_1368"/>
<keyword evidence="2" id="KW-1185">Reference proteome</keyword>
<sequence length="135" mass="14760">MPDHDAVVRARVALSYEACELAEAAAAAVPAATHELAAAAAVLEATTRYVQAVLRHARLQGTSWREISDALGCPEQQLRDQQAATGETADWWRDHLLREPFEAASDLDDWVRRHLDSDFGPAPVSGVLSGRTPYR</sequence>
<dbReference type="HOGENOM" id="CLU_1883019_0_0_11"/>
<proteinExistence type="predicted"/>
<dbReference type="OrthoDB" id="3515437at2"/>
<gene>
    <name evidence="1" type="ordered locus">Kfla_1368</name>
</gene>
<dbReference type="AlphaFoldDB" id="D2PKF8"/>
<dbReference type="EMBL" id="CP001736">
    <property type="protein sequence ID" value="ADB30470.1"/>
    <property type="molecule type" value="Genomic_DNA"/>
</dbReference>
<dbReference type="KEGG" id="kfl:Kfla_1368"/>
<dbReference type="Proteomes" id="UP000007967">
    <property type="component" value="Chromosome"/>
</dbReference>
<dbReference type="RefSeq" id="WP_012919026.1">
    <property type="nucleotide sequence ID" value="NC_013729.1"/>
</dbReference>
<organism evidence="1 2">
    <name type="scientific">Kribbella flavida (strain DSM 17836 / JCM 10339 / NBRC 14399)</name>
    <dbReference type="NCBI Taxonomy" id="479435"/>
    <lineage>
        <taxon>Bacteria</taxon>
        <taxon>Bacillati</taxon>
        <taxon>Actinomycetota</taxon>
        <taxon>Actinomycetes</taxon>
        <taxon>Propionibacteriales</taxon>
        <taxon>Kribbellaceae</taxon>
        <taxon>Kribbella</taxon>
    </lineage>
</organism>
<evidence type="ECO:0000313" key="1">
    <source>
        <dbReference type="EMBL" id="ADB30470.1"/>
    </source>
</evidence>
<protein>
    <submittedName>
        <fullName evidence="1">Uncharacterized protein</fullName>
    </submittedName>
</protein>
<accession>D2PKF8</accession>
<reference evidence="1 2" key="2">
    <citation type="journal article" date="2010" name="Stand. Genomic Sci.">
        <title>Complete genome sequence of Kribbella flavida type strain (IFO 14399).</title>
        <authorList>
            <person name="Pukall R."/>
            <person name="Lapidus A."/>
            <person name="Glavina Del Rio T."/>
            <person name="Copeland A."/>
            <person name="Tice H."/>
            <person name="Cheng J.-F."/>
            <person name="Lucas S."/>
            <person name="Chen F."/>
            <person name="Nolan M."/>
            <person name="LaButti K."/>
            <person name="Pati A."/>
            <person name="Ivanova N."/>
            <person name="Mavrommatis K."/>
            <person name="Mikhailova N."/>
            <person name="Pitluck S."/>
            <person name="Bruce D."/>
            <person name="Goodwin L."/>
            <person name="Land M."/>
            <person name="Hauser L."/>
            <person name="Chang Y.-J."/>
            <person name="Jeffries C.D."/>
            <person name="Chen A."/>
            <person name="Palaniappan K."/>
            <person name="Chain P."/>
            <person name="Rohde M."/>
            <person name="Goeker M."/>
            <person name="Bristow J."/>
            <person name="Eisen J.A."/>
            <person name="Markowitz V."/>
            <person name="Hugenholtz P."/>
            <person name="Kyrpides N.C."/>
            <person name="Klenk H.-P."/>
            <person name="Brettin T."/>
        </authorList>
    </citation>
    <scope>NUCLEOTIDE SEQUENCE [LARGE SCALE GENOMIC DNA]</scope>
    <source>
        <strain evidence="2">DSM 17836 / JCM 10339 / NBRC 14399</strain>
    </source>
</reference>
<name>D2PKF8_KRIFD</name>